<proteinExistence type="predicted"/>
<organism evidence="1">
    <name type="scientific">Tanacetum cinerariifolium</name>
    <name type="common">Dalmatian daisy</name>
    <name type="synonym">Chrysanthemum cinerariifolium</name>
    <dbReference type="NCBI Taxonomy" id="118510"/>
    <lineage>
        <taxon>Eukaryota</taxon>
        <taxon>Viridiplantae</taxon>
        <taxon>Streptophyta</taxon>
        <taxon>Embryophyta</taxon>
        <taxon>Tracheophyta</taxon>
        <taxon>Spermatophyta</taxon>
        <taxon>Magnoliopsida</taxon>
        <taxon>eudicotyledons</taxon>
        <taxon>Gunneridae</taxon>
        <taxon>Pentapetalae</taxon>
        <taxon>asterids</taxon>
        <taxon>campanulids</taxon>
        <taxon>Asterales</taxon>
        <taxon>Asteraceae</taxon>
        <taxon>Asteroideae</taxon>
        <taxon>Anthemideae</taxon>
        <taxon>Anthemidinae</taxon>
        <taxon>Tanacetum</taxon>
    </lineage>
</organism>
<comment type="caution">
    <text evidence="1">The sequence shown here is derived from an EMBL/GenBank/DDBJ whole genome shotgun (WGS) entry which is preliminary data.</text>
</comment>
<gene>
    <name evidence="1" type="ORF">Tci_841629</name>
</gene>
<dbReference type="AlphaFoldDB" id="A0A699QLG3"/>
<accession>A0A699QLG3</accession>
<dbReference type="EMBL" id="BKCJ011025494">
    <property type="protein sequence ID" value="GFC69659.1"/>
    <property type="molecule type" value="Genomic_DNA"/>
</dbReference>
<sequence length="229" mass="25135">MPRAAGRIEGVTGVQGAAVVETPQLPGFQALTKLKAWLARHFDEAPIGAVIRQHQFRREVERPAQEVRHTDFRNLTQSVQRDHGSPAAVVAAPVLVAKLHRDFAQQTVGIRVLLTQRLRDREAVDEAAVASLGVVHQAMQKLQAGLQLTCRQVGVQRQVEGGVGVTVGIGSGLHVEQHAEIALANERYALSQRTERTRHGGHAPYLGQPDVAYRQQPVEEGLWVLHHCL</sequence>
<name>A0A699QLG3_TANCI</name>
<protein>
    <submittedName>
        <fullName evidence="1">Uncharacterized protein</fullName>
    </submittedName>
</protein>
<reference evidence="1" key="1">
    <citation type="journal article" date="2019" name="Sci. Rep.">
        <title>Draft genome of Tanacetum cinerariifolium, the natural source of mosquito coil.</title>
        <authorList>
            <person name="Yamashiro T."/>
            <person name="Shiraishi A."/>
            <person name="Satake H."/>
            <person name="Nakayama K."/>
        </authorList>
    </citation>
    <scope>NUCLEOTIDE SEQUENCE</scope>
</reference>
<feature type="non-terminal residue" evidence="1">
    <location>
        <position position="229"/>
    </location>
</feature>
<evidence type="ECO:0000313" key="1">
    <source>
        <dbReference type="EMBL" id="GFC69659.1"/>
    </source>
</evidence>